<evidence type="ECO:0000313" key="3">
    <source>
        <dbReference type="EMBL" id="TMI83481.1"/>
    </source>
</evidence>
<feature type="domain" description="Creatinase N-terminal" evidence="2">
    <location>
        <begin position="44"/>
        <end position="179"/>
    </location>
</feature>
<keyword evidence="3" id="KW-0378">Hydrolase</keyword>
<gene>
    <name evidence="3" type="ORF">E6H04_02830</name>
</gene>
<keyword evidence="3" id="KW-0645">Protease</keyword>
<dbReference type="SUPFAM" id="SSF55920">
    <property type="entry name" value="Creatinase/aminopeptidase"/>
    <property type="match status" value="1"/>
</dbReference>
<dbReference type="Proteomes" id="UP000320048">
    <property type="component" value="Unassembled WGS sequence"/>
</dbReference>
<evidence type="ECO:0000259" key="1">
    <source>
        <dbReference type="Pfam" id="PF00557"/>
    </source>
</evidence>
<protein>
    <submittedName>
        <fullName evidence="3">Aminopeptidase P family protein</fullName>
    </submittedName>
</protein>
<dbReference type="Gene3D" id="3.90.230.10">
    <property type="entry name" value="Creatinase/methionine aminopeptidase superfamily"/>
    <property type="match status" value="1"/>
</dbReference>
<sequence length="426" mass="47349">MAEGDFESIRSTLDQSASFARMRGTPYYEDVVYDRFPEEEYRRRYERTRAKMDRMGLDALIVCGGPNHWSYGSGLFWLTNHREWHALTLYLLVARVGEPMLVYGMGGTHIEATRRAVAVKDVRPASRGQFGQVLVERIREQRLDRGRIGITVIDPRYGDYLPVNQYRTLTEGLPQATFELVGDFFHEFLVTKSPAQLERVRRAGDLCASALLAMVEAAQPGVPEYALRAAAARAILEGGGEVDFLIIGSTPMDRPRMVFGNPRPSARRVQRGDLILNELAAGYEGYTAQVGVPICVGAPTDQVRRMFDEVVLPGFNLLAAELRPGNAFEAVREKGRFFRQHGYQSRPTILHGIDLTSHAPDVSVEAVHADPEDRTMRPGMTLMLEPNPITPDGLLGLFLGHTFIITDSGHERLGSRAPLALLIAGG</sequence>
<dbReference type="InterPro" id="IPR050659">
    <property type="entry name" value="Peptidase_M24B"/>
</dbReference>
<dbReference type="Pfam" id="PF00557">
    <property type="entry name" value="Peptidase_M24"/>
    <property type="match status" value="1"/>
</dbReference>
<organism evidence="3 4">
    <name type="scientific">Candidatus Segetimicrobium genomatis</name>
    <dbReference type="NCBI Taxonomy" id="2569760"/>
    <lineage>
        <taxon>Bacteria</taxon>
        <taxon>Bacillati</taxon>
        <taxon>Candidatus Sysuimicrobiota</taxon>
        <taxon>Candidatus Sysuimicrobiia</taxon>
        <taxon>Candidatus Sysuimicrobiales</taxon>
        <taxon>Candidatus Segetimicrobiaceae</taxon>
        <taxon>Candidatus Segetimicrobium</taxon>
    </lineage>
</organism>
<dbReference type="Gene3D" id="3.40.350.10">
    <property type="entry name" value="Creatinase/prolidase N-terminal domain"/>
    <property type="match status" value="1"/>
</dbReference>
<dbReference type="Pfam" id="PF01321">
    <property type="entry name" value="Creatinase_N"/>
    <property type="match status" value="1"/>
</dbReference>
<dbReference type="EMBL" id="VBAO01000074">
    <property type="protein sequence ID" value="TMI83481.1"/>
    <property type="molecule type" value="Genomic_DNA"/>
</dbReference>
<proteinExistence type="predicted"/>
<dbReference type="PANTHER" id="PTHR46112:SF2">
    <property type="entry name" value="XAA-PRO AMINOPEPTIDASE P-RELATED"/>
    <property type="match status" value="1"/>
</dbReference>
<dbReference type="GO" id="GO:0004177">
    <property type="term" value="F:aminopeptidase activity"/>
    <property type="evidence" value="ECO:0007669"/>
    <property type="project" value="UniProtKB-KW"/>
</dbReference>
<dbReference type="PANTHER" id="PTHR46112">
    <property type="entry name" value="AMINOPEPTIDASE"/>
    <property type="match status" value="1"/>
</dbReference>
<dbReference type="CDD" id="cd01066">
    <property type="entry name" value="APP_MetAP"/>
    <property type="match status" value="1"/>
</dbReference>
<dbReference type="InterPro" id="IPR029149">
    <property type="entry name" value="Creatin/AminoP/Spt16_N"/>
</dbReference>
<evidence type="ECO:0000313" key="4">
    <source>
        <dbReference type="Proteomes" id="UP000320048"/>
    </source>
</evidence>
<keyword evidence="3" id="KW-0031">Aminopeptidase</keyword>
<dbReference type="SUPFAM" id="SSF53092">
    <property type="entry name" value="Creatinase/prolidase N-terminal domain"/>
    <property type="match status" value="1"/>
</dbReference>
<dbReference type="InterPro" id="IPR000994">
    <property type="entry name" value="Pept_M24"/>
</dbReference>
<evidence type="ECO:0000259" key="2">
    <source>
        <dbReference type="Pfam" id="PF01321"/>
    </source>
</evidence>
<reference evidence="3 4" key="1">
    <citation type="journal article" date="2019" name="Nat. Microbiol.">
        <title>Mediterranean grassland soil C-N compound turnover is dependent on rainfall and depth, and is mediated by genomically divergent microorganisms.</title>
        <authorList>
            <person name="Diamond S."/>
            <person name="Andeer P.F."/>
            <person name="Li Z."/>
            <person name="Crits-Christoph A."/>
            <person name="Burstein D."/>
            <person name="Anantharaman K."/>
            <person name="Lane K.R."/>
            <person name="Thomas B.C."/>
            <person name="Pan C."/>
            <person name="Northen T.R."/>
            <person name="Banfield J.F."/>
        </authorList>
    </citation>
    <scope>NUCLEOTIDE SEQUENCE [LARGE SCALE GENOMIC DNA]</scope>
    <source>
        <strain evidence="3">NP_7</strain>
    </source>
</reference>
<dbReference type="InterPro" id="IPR036005">
    <property type="entry name" value="Creatinase/aminopeptidase-like"/>
</dbReference>
<feature type="domain" description="Peptidase M24" evidence="1">
    <location>
        <begin position="198"/>
        <end position="407"/>
    </location>
</feature>
<name>A0A537JIV6_9BACT</name>
<dbReference type="AlphaFoldDB" id="A0A537JIV6"/>
<dbReference type="InterPro" id="IPR000587">
    <property type="entry name" value="Creatinase_N"/>
</dbReference>
<accession>A0A537JIV6</accession>
<comment type="caution">
    <text evidence="3">The sequence shown here is derived from an EMBL/GenBank/DDBJ whole genome shotgun (WGS) entry which is preliminary data.</text>
</comment>